<dbReference type="PROSITE" id="PS50010">
    <property type="entry name" value="DH_2"/>
    <property type="match status" value="1"/>
</dbReference>
<dbReference type="EMBL" id="VXIV02000291">
    <property type="protein sequence ID" value="KAF6039207.1"/>
    <property type="molecule type" value="Genomic_DNA"/>
</dbReference>
<dbReference type="GO" id="GO:0005737">
    <property type="term" value="C:cytoplasm"/>
    <property type="evidence" value="ECO:0007669"/>
    <property type="project" value="UniProtKB-SubCell"/>
</dbReference>
<proteinExistence type="predicted"/>
<protein>
    <recommendedName>
        <fullName evidence="4">DH domain-containing protein</fullName>
    </recommendedName>
</protein>
<dbReference type="OrthoDB" id="2015333at2759"/>
<dbReference type="Proteomes" id="UP000593567">
    <property type="component" value="Unassembled WGS sequence"/>
</dbReference>
<dbReference type="InterPro" id="IPR051480">
    <property type="entry name" value="Endocytic_GEF_Adapter"/>
</dbReference>
<dbReference type="SUPFAM" id="SSF48065">
    <property type="entry name" value="DBL homology domain (DH-domain)"/>
    <property type="match status" value="1"/>
</dbReference>
<dbReference type="CDD" id="cd00160">
    <property type="entry name" value="RhoGEF"/>
    <property type="match status" value="1"/>
</dbReference>
<evidence type="ECO:0000313" key="6">
    <source>
        <dbReference type="Proteomes" id="UP000593567"/>
    </source>
</evidence>
<comment type="subcellular location">
    <subcellularLocation>
        <location evidence="1">Cytoplasm</location>
    </subcellularLocation>
</comment>
<dbReference type="PANTHER" id="PTHR46006">
    <property type="entry name" value="RHO GUANINE NUCLEOTIDE EXCHANGE FACTOR AT 64C, ISOFORM A"/>
    <property type="match status" value="1"/>
</dbReference>
<feature type="domain" description="DH" evidence="4">
    <location>
        <begin position="311"/>
        <end position="502"/>
    </location>
</feature>
<evidence type="ECO:0000259" key="4">
    <source>
        <dbReference type="PROSITE" id="PS50010"/>
    </source>
</evidence>
<sequence>MLRDIEKSLNVTHRQAMPANSYLEEYRRKYQPISSPRELIQPSSCETDIPTLLQRYLGDEYVPLHSDAHIQKERKDIDPPLAEDFENKLKKLTETSNSEDDIFDDDDLNNALLLPTSTLNNKLRITVDEVLKKNSSDKKTDRSFRRHSNPHDLGSVRTSKGRRYLSRTASATSEEFDFYLADGTVRGESDLCLAGLLHRDSSISSRSLESTASTKSNRSFKGDIVYLSDEDFDFDLEIDLNSSKQSDSDSQKLFSQFLIDSDSQKDGESIAGFDEVDGRSCHVCHPTSARSCSSNDSAANLCAKCLSKRTERQATIKEILDSELSYCHDLKLIKHHFNDALLSNGLLSVQEVHTIFGNVGKLIDVSKKFISQLENHIKLVSEDGDEHYNEVKIGRLICESSAMFLAFETYCLHYNTAITLIEQLRKENLLFNLFLQASLKDNAALRRIDLKTFLMIPVQRIMKYPLLLKRLHKATHHSHADRSDIAKANDKITNILHHINSQSKVLTSMSSNTKDSKSKNRTSFEIALTKLVLDTLNWRHDEIHFIKSGKIGYLQPGESQWAEKLKTSRYNTAYAVVVTRGRDDHPQPLTKRRLLFPKPTNVTSAVLLLIKKGSSRLQILGEPCYLSNCLVSRNTEFYDVFEVQESCKEPVILRPASSSETWYLNLKYYSLVLGGRKQMRRGALSNILLHT</sequence>
<dbReference type="SMART" id="SM00325">
    <property type="entry name" value="RhoGEF"/>
    <property type="match status" value="1"/>
</dbReference>
<dbReference type="Pfam" id="PF00621">
    <property type="entry name" value="RhoGEF"/>
    <property type="match status" value="1"/>
</dbReference>
<evidence type="ECO:0000256" key="2">
    <source>
        <dbReference type="ARBA" id="ARBA00022490"/>
    </source>
</evidence>
<dbReference type="GO" id="GO:0005085">
    <property type="term" value="F:guanyl-nucleotide exchange factor activity"/>
    <property type="evidence" value="ECO:0007669"/>
    <property type="project" value="InterPro"/>
</dbReference>
<feature type="region of interest" description="Disordered" evidence="3">
    <location>
        <begin position="136"/>
        <end position="160"/>
    </location>
</feature>
<keyword evidence="6" id="KW-1185">Reference proteome</keyword>
<dbReference type="InterPro" id="IPR035899">
    <property type="entry name" value="DBL_dom_sf"/>
</dbReference>
<dbReference type="PANTHER" id="PTHR46006:SF5">
    <property type="entry name" value="DH DOMAIN-CONTAINING PROTEIN"/>
    <property type="match status" value="1"/>
</dbReference>
<evidence type="ECO:0000256" key="1">
    <source>
        <dbReference type="ARBA" id="ARBA00004496"/>
    </source>
</evidence>
<comment type="caution">
    <text evidence="5">The sequence shown here is derived from an EMBL/GenBank/DDBJ whole genome shotgun (WGS) entry which is preliminary data.</text>
</comment>
<evidence type="ECO:0000313" key="5">
    <source>
        <dbReference type="EMBL" id="KAF6039207.1"/>
    </source>
</evidence>
<reference evidence="5" key="1">
    <citation type="submission" date="2020-06" db="EMBL/GenBank/DDBJ databases">
        <title>Draft genome of Bugula neritina, a colonial animal packing powerful symbionts and potential medicines.</title>
        <authorList>
            <person name="Rayko M."/>
        </authorList>
    </citation>
    <scope>NUCLEOTIDE SEQUENCE [LARGE SCALE GENOMIC DNA]</scope>
    <source>
        <strain evidence="5">Kwan_BN1</strain>
    </source>
</reference>
<gene>
    <name evidence="5" type="ORF">EB796_002477</name>
</gene>
<dbReference type="Gene3D" id="1.20.900.10">
    <property type="entry name" value="Dbl homology (DH) domain"/>
    <property type="match status" value="1"/>
</dbReference>
<name>A0A7J7KM29_BUGNE</name>
<evidence type="ECO:0000256" key="3">
    <source>
        <dbReference type="SAM" id="MobiDB-lite"/>
    </source>
</evidence>
<organism evidence="5 6">
    <name type="scientific">Bugula neritina</name>
    <name type="common">Brown bryozoan</name>
    <name type="synonym">Sertularia neritina</name>
    <dbReference type="NCBI Taxonomy" id="10212"/>
    <lineage>
        <taxon>Eukaryota</taxon>
        <taxon>Metazoa</taxon>
        <taxon>Spiralia</taxon>
        <taxon>Lophotrochozoa</taxon>
        <taxon>Bryozoa</taxon>
        <taxon>Gymnolaemata</taxon>
        <taxon>Cheilostomatida</taxon>
        <taxon>Flustrina</taxon>
        <taxon>Buguloidea</taxon>
        <taxon>Bugulidae</taxon>
        <taxon>Bugula</taxon>
    </lineage>
</organism>
<dbReference type="AlphaFoldDB" id="A0A7J7KM29"/>
<dbReference type="GO" id="GO:0035025">
    <property type="term" value="P:positive regulation of Rho protein signal transduction"/>
    <property type="evidence" value="ECO:0007669"/>
    <property type="project" value="TreeGrafter"/>
</dbReference>
<accession>A0A7J7KM29</accession>
<dbReference type="InterPro" id="IPR000219">
    <property type="entry name" value="DH_dom"/>
</dbReference>
<keyword evidence="2" id="KW-0963">Cytoplasm</keyword>